<name>A0A9P0CUQ5_9CUCU</name>
<evidence type="ECO:0000313" key="3">
    <source>
        <dbReference type="Proteomes" id="UP001153636"/>
    </source>
</evidence>
<reference evidence="2" key="1">
    <citation type="submission" date="2022-01" db="EMBL/GenBank/DDBJ databases">
        <authorList>
            <person name="King R."/>
        </authorList>
    </citation>
    <scope>NUCLEOTIDE SEQUENCE</scope>
</reference>
<feature type="domain" description="Mutator-like transposase" evidence="1">
    <location>
        <begin position="6"/>
        <end position="142"/>
    </location>
</feature>
<sequence length="146" mass="16365">MSQTKYNKCHISDAWEQTASKQMAIAAKEEADYAKEIGQIDKNGIPLITVVADGCWSKRSYRSNYNALSGAATIIRHRFGKVLYLGVKNKICSICLANNQIEHKCYKNYTGTSTGMESTILLEEFKHGIKYAKLISDGDSSKIFRE</sequence>
<dbReference type="EMBL" id="OV651831">
    <property type="protein sequence ID" value="CAH1105339.1"/>
    <property type="molecule type" value="Genomic_DNA"/>
</dbReference>
<evidence type="ECO:0000313" key="2">
    <source>
        <dbReference type="EMBL" id="CAH1105339.1"/>
    </source>
</evidence>
<gene>
    <name evidence="2" type="ORF">PSYICH_LOCUS6141</name>
</gene>
<dbReference type="AlphaFoldDB" id="A0A9P0CUQ5"/>
<evidence type="ECO:0000259" key="1">
    <source>
        <dbReference type="Pfam" id="PF20700"/>
    </source>
</evidence>
<dbReference type="OrthoDB" id="10069847at2759"/>
<dbReference type="InterPro" id="IPR049012">
    <property type="entry name" value="Mutator_transp_dom"/>
</dbReference>
<dbReference type="Proteomes" id="UP001153636">
    <property type="component" value="Chromosome 19"/>
</dbReference>
<organism evidence="2 3">
    <name type="scientific">Psylliodes chrysocephalus</name>
    <dbReference type="NCBI Taxonomy" id="3402493"/>
    <lineage>
        <taxon>Eukaryota</taxon>
        <taxon>Metazoa</taxon>
        <taxon>Ecdysozoa</taxon>
        <taxon>Arthropoda</taxon>
        <taxon>Hexapoda</taxon>
        <taxon>Insecta</taxon>
        <taxon>Pterygota</taxon>
        <taxon>Neoptera</taxon>
        <taxon>Endopterygota</taxon>
        <taxon>Coleoptera</taxon>
        <taxon>Polyphaga</taxon>
        <taxon>Cucujiformia</taxon>
        <taxon>Chrysomeloidea</taxon>
        <taxon>Chrysomelidae</taxon>
        <taxon>Galerucinae</taxon>
        <taxon>Alticini</taxon>
        <taxon>Psylliodes</taxon>
    </lineage>
</organism>
<protein>
    <recommendedName>
        <fullName evidence="1">Mutator-like transposase domain-containing protein</fullName>
    </recommendedName>
</protein>
<proteinExistence type="predicted"/>
<accession>A0A9P0CUQ5</accession>
<dbReference type="Pfam" id="PF20700">
    <property type="entry name" value="Mutator"/>
    <property type="match status" value="1"/>
</dbReference>
<keyword evidence="3" id="KW-1185">Reference proteome</keyword>